<evidence type="ECO:0000256" key="2">
    <source>
        <dbReference type="SAM" id="Phobius"/>
    </source>
</evidence>
<dbReference type="Pfam" id="PF13004">
    <property type="entry name" value="BACON"/>
    <property type="match status" value="1"/>
</dbReference>
<evidence type="ECO:0000259" key="3">
    <source>
        <dbReference type="Pfam" id="PF13004"/>
    </source>
</evidence>
<sequence>MAITAQRPRDDGVNARPLRRKPLAATPHRCRHTGGFVQSGHDFWHANVQVFLANGIIKTGKGTVQGCKHPLKTLKKRRMKKLLFLLTSILLAASCTTDGNCGYPSKLSFPKEGGTVMMSGSYAPYNIEVLNYNGDGKSERTVLEDPDTISVQYSWLTVRRKRGTPTLVITAEPNTTGRKRKLYINVSVDDRNAEIKVTQ</sequence>
<comment type="caution">
    <text evidence="4">The sequence shown here is derived from an EMBL/GenBank/DDBJ whole genome shotgun (WGS) entry which is preliminary data.</text>
</comment>
<reference evidence="4 5" key="1">
    <citation type="submission" date="2011-04" db="EMBL/GenBank/DDBJ databases">
        <authorList>
            <person name="Muzny D."/>
            <person name="Qin X."/>
            <person name="Deng J."/>
            <person name="Jiang H."/>
            <person name="Liu Y."/>
            <person name="Qu J."/>
            <person name="Song X.-Z."/>
            <person name="Zhang L."/>
            <person name="Thornton R."/>
            <person name="Coyle M."/>
            <person name="Francisco L."/>
            <person name="Jackson L."/>
            <person name="Javaid M."/>
            <person name="Korchina V."/>
            <person name="Kovar C."/>
            <person name="Mata R."/>
            <person name="Mathew T."/>
            <person name="Ngo R."/>
            <person name="Nguyen L."/>
            <person name="Nguyen N."/>
            <person name="Okwuonu G."/>
            <person name="Ongeri F."/>
            <person name="Pham C."/>
            <person name="Simmons D."/>
            <person name="Wilczek-Boney K."/>
            <person name="Hale W."/>
            <person name="Jakkamsetti A."/>
            <person name="Pham P."/>
            <person name="Ruth R."/>
            <person name="San Lucas F."/>
            <person name="Warren J."/>
            <person name="Zhang J."/>
            <person name="Zhao Z."/>
            <person name="Zhou C."/>
            <person name="Zhu D."/>
            <person name="Lee S."/>
            <person name="Bess C."/>
            <person name="Blankenburg K."/>
            <person name="Forbes L."/>
            <person name="Fu Q."/>
            <person name="Gubbala S."/>
            <person name="Hirani K."/>
            <person name="Jayaseelan J.C."/>
            <person name="Lara F."/>
            <person name="Munidasa M."/>
            <person name="Palculict T."/>
            <person name="Patil S."/>
            <person name="Pu L.-L."/>
            <person name="Saada N."/>
            <person name="Tang L."/>
            <person name="Weissenberger G."/>
            <person name="Zhu Y."/>
            <person name="Hemphill L."/>
            <person name="Shang Y."/>
            <person name="Youmans B."/>
            <person name="Ayvaz T."/>
            <person name="Ross M."/>
            <person name="Santibanez J."/>
            <person name="Aqrawi P."/>
            <person name="Gross S."/>
            <person name="Joshi V."/>
            <person name="Fowler G."/>
            <person name="Nazareth L."/>
            <person name="Reid J."/>
            <person name="Worley K."/>
            <person name="Petrosino J."/>
            <person name="Highlander S."/>
            <person name="Gibbs R."/>
        </authorList>
    </citation>
    <scope>NUCLEOTIDE SEQUENCE [LARGE SCALE GENOMIC DNA]</scope>
    <source>
        <strain evidence="4 5">DSM 3688</strain>
    </source>
</reference>
<keyword evidence="2" id="KW-1133">Transmembrane helix</keyword>
<keyword evidence="2" id="KW-0472">Membrane</keyword>
<accession>F9D6K2</accession>
<evidence type="ECO:0000313" key="5">
    <source>
        <dbReference type="Proteomes" id="UP000007820"/>
    </source>
</evidence>
<gene>
    <name evidence="4" type="ORF">HMPREF9136_2480</name>
</gene>
<dbReference type="CDD" id="cd14948">
    <property type="entry name" value="BACON"/>
    <property type="match status" value="1"/>
</dbReference>
<dbReference type="InterPro" id="IPR024361">
    <property type="entry name" value="BACON"/>
</dbReference>
<name>F9D6K2_PREDD</name>
<evidence type="ECO:0000256" key="1">
    <source>
        <dbReference type="SAM" id="MobiDB-lite"/>
    </source>
</evidence>
<dbReference type="Gene3D" id="2.60.40.10">
    <property type="entry name" value="Immunoglobulins"/>
    <property type="match status" value="1"/>
</dbReference>
<feature type="region of interest" description="Disordered" evidence="1">
    <location>
        <begin position="1"/>
        <end position="25"/>
    </location>
</feature>
<protein>
    <recommendedName>
        <fullName evidence="3">BACON domain-containing protein</fullName>
    </recommendedName>
</protein>
<dbReference type="EMBL" id="AFPW01000047">
    <property type="protein sequence ID" value="EGQ11919.1"/>
    <property type="molecule type" value="Genomic_DNA"/>
</dbReference>
<dbReference type="Proteomes" id="UP000007820">
    <property type="component" value="Unassembled WGS sequence"/>
</dbReference>
<proteinExistence type="predicted"/>
<keyword evidence="2" id="KW-0812">Transmembrane</keyword>
<feature type="domain" description="BACON" evidence="3">
    <location>
        <begin position="148"/>
        <end position="199"/>
    </location>
</feature>
<dbReference type="InterPro" id="IPR013783">
    <property type="entry name" value="Ig-like_fold"/>
</dbReference>
<evidence type="ECO:0000313" key="4">
    <source>
        <dbReference type="EMBL" id="EGQ11919.1"/>
    </source>
</evidence>
<organism evidence="4 5">
    <name type="scientific">Prevotella dentalis (strain ATCC 49559 / DSM 3688 / JCM 13448 / NCTC 12043 / ES 2772)</name>
    <name type="common">Mitsuokella dentalis</name>
    <dbReference type="NCBI Taxonomy" id="908937"/>
    <lineage>
        <taxon>Bacteria</taxon>
        <taxon>Pseudomonadati</taxon>
        <taxon>Bacteroidota</taxon>
        <taxon>Bacteroidia</taxon>
        <taxon>Bacteroidales</taxon>
        <taxon>Prevotellaceae</taxon>
        <taxon>Prevotella</taxon>
    </lineage>
</organism>
<feature type="transmembrane region" description="Helical" evidence="2">
    <location>
        <begin position="82"/>
        <end position="99"/>
    </location>
</feature>
<dbReference type="AlphaFoldDB" id="F9D6K2"/>